<keyword evidence="4" id="KW-1185">Reference proteome</keyword>
<feature type="region of interest" description="Disordered" evidence="2">
    <location>
        <begin position="507"/>
        <end position="556"/>
    </location>
</feature>
<name>A0A9P8JZQ8_AURME</name>
<evidence type="ECO:0000313" key="4">
    <source>
        <dbReference type="Proteomes" id="UP000729357"/>
    </source>
</evidence>
<dbReference type="CDD" id="cd00067">
    <property type="entry name" value="GAL4"/>
    <property type="match status" value="1"/>
</dbReference>
<dbReference type="EMBL" id="JAHFXS010000025">
    <property type="protein sequence ID" value="KAG9990595.1"/>
    <property type="molecule type" value="Genomic_DNA"/>
</dbReference>
<reference evidence="3" key="2">
    <citation type="submission" date="2021-08" db="EMBL/GenBank/DDBJ databases">
        <authorList>
            <person name="Gostincar C."/>
            <person name="Sun X."/>
            <person name="Song Z."/>
            <person name="Gunde-Cimerman N."/>
        </authorList>
    </citation>
    <scope>NUCLEOTIDE SEQUENCE</scope>
    <source>
        <strain evidence="3">EXF-9298</strain>
    </source>
</reference>
<accession>A0A9P8JZQ8</accession>
<comment type="caution">
    <text evidence="3">The sequence shown here is derived from an EMBL/GenBank/DDBJ whole genome shotgun (WGS) entry which is preliminary data.</text>
</comment>
<evidence type="ECO:0000256" key="2">
    <source>
        <dbReference type="SAM" id="MobiDB-lite"/>
    </source>
</evidence>
<feature type="compositionally biased region" description="Polar residues" evidence="2">
    <location>
        <begin position="160"/>
        <end position="178"/>
    </location>
</feature>
<protein>
    <submittedName>
        <fullName evidence="3">Uncharacterized protein</fullName>
    </submittedName>
</protein>
<dbReference type="AlphaFoldDB" id="A0A9P8JZQ8"/>
<evidence type="ECO:0000313" key="3">
    <source>
        <dbReference type="EMBL" id="KAG9990595.1"/>
    </source>
</evidence>
<feature type="non-terminal residue" evidence="3">
    <location>
        <position position="1"/>
    </location>
</feature>
<dbReference type="InterPro" id="IPR001138">
    <property type="entry name" value="Zn2Cys6_DnaBD"/>
</dbReference>
<evidence type="ECO:0000256" key="1">
    <source>
        <dbReference type="ARBA" id="ARBA00023242"/>
    </source>
</evidence>
<keyword evidence="1" id="KW-0539">Nucleus</keyword>
<sequence>MSARLPPFTHIATTTGISTPIDKMNQQWTFERADLAPLPFEEYGLPYDQAHVDDQLPADPITFPQNDPHFYDDLMMNHTSYTAAPYMEMSAALQCLRSENPFLNTAGPEPIHDFQAAFNPLFNVWDSPAADIIRRSNNFSAQQVPVSDTPQGPFPINDGMGTNNNPRGATMLDASNNIEGPLLENDDNTNVSRRRHLTSSTTTVNHQHNNQHAAPAPDGNAPLFFGEHEKEKDMWVNTLRAAGTAPTVLRGGQMSAETAASVEANHILISDPAWVSELLEAPVMDSLPLLSQPVTYLPVHDPQVNDHYPVPVEATQYWDVMPGGAGQSAYGHHPDAGEAGYAYGNSAVTYPTAHIMTNYAFQGAGNNPWDTYPAPAAPMMSYTNPSAAVPVFCRSCSPAKHQTLPYRRRSPPCLNPIAPSFAPGASGHQPSYTGYPIAPDHTGYATVQGYNLAGYGGIPARRGAWKFSGGVDAANPYLTRLQEARVLAGQQGRFEVGSDDVRNHLSSVSSAASNEEDAEDGEHESDEHEGVEEEEDEEEEEDANTTPIPRKRQGKFHAGNTRISCDECGRKHIKCVRPNPNRYCIGCLRAHRGLKVCKITKGSGT</sequence>
<feature type="region of interest" description="Disordered" evidence="2">
    <location>
        <begin position="160"/>
        <end position="221"/>
    </location>
</feature>
<proteinExistence type="predicted"/>
<organism evidence="3 4">
    <name type="scientific">Aureobasidium melanogenum</name>
    <name type="common">Aureobasidium pullulans var. melanogenum</name>
    <dbReference type="NCBI Taxonomy" id="46634"/>
    <lineage>
        <taxon>Eukaryota</taxon>
        <taxon>Fungi</taxon>
        <taxon>Dikarya</taxon>
        <taxon>Ascomycota</taxon>
        <taxon>Pezizomycotina</taxon>
        <taxon>Dothideomycetes</taxon>
        <taxon>Dothideomycetidae</taxon>
        <taxon>Dothideales</taxon>
        <taxon>Saccotheciaceae</taxon>
        <taxon>Aureobasidium</taxon>
    </lineage>
</organism>
<dbReference type="Proteomes" id="UP000729357">
    <property type="component" value="Unassembled WGS sequence"/>
</dbReference>
<dbReference type="GO" id="GO:0008270">
    <property type="term" value="F:zinc ion binding"/>
    <property type="evidence" value="ECO:0007669"/>
    <property type="project" value="InterPro"/>
</dbReference>
<dbReference type="GO" id="GO:0000981">
    <property type="term" value="F:DNA-binding transcription factor activity, RNA polymerase II-specific"/>
    <property type="evidence" value="ECO:0007669"/>
    <property type="project" value="InterPro"/>
</dbReference>
<reference evidence="3" key="1">
    <citation type="journal article" date="2021" name="J Fungi (Basel)">
        <title>Virulence traits and population genomics of the black yeast Aureobasidium melanogenum.</title>
        <authorList>
            <person name="Cernosa A."/>
            <person name="Sun X."/>
            <person name="Gostincar C."/>
            <person name="Fang C."/>
            <person name="Gunde-Cimerman N."/>
            <person name="Song Z."/>
        </authorList>
    </citation>
    <scope>NUCLEOTIDE SEQUENCE</scope>
    <source>
        <strain evidence="3">EXF-9298</strain>
    </source>
</reference>
<gene>
    <name evidence="3" type="ORF">KCU98_g1030</name>
</gene>
<feature type="compositionally biased region" description="Acidic residues" evidence="2">
    <location>
        <begin position="514"/>
        <end position="543"/>
    </location>
</feature>